<protein>
    <submittedName>
        <fullName evidence="1">Uncharacterized protein</fullName>
    </submittedName>
</protein>
<reference evidence="1" key="1">
    <citation type="journal article" date="2023" name="G3 (Bethesda)">
        <title>A reference genome for the long-term kleptoplast-retaining sea slug Elysia crispata morphotype clarki.</title>
        <authorList>
            <person name="Eastman K.E."/>
            <person name="Pendleton A.L."/>
            <person name="Shaikh M.A."/>
            <person name="Suttiyut T."/>
            <person name="Ogas R."/>
            <person name="Tomko P."/>
            <person name="Gavelis G."/>
            <person name="Widhalm J.R."/>
            <person name="Wisecaver J.H."/>
        </authorList>
    </citation>
    <scope>NUCLEOTIDE SEQUENCE</scope>
    <source>
        <strain evidence="1">ECLA1</strain>
    </source>
</reference>
<comment type="caution">
    <text evidence="1">The sequence shown here is derived from an EMBL/GenBank/DDBJ whole genome shotgun (WGS) entry which is preliminary data.</text>
</comment>
<gene>
    <name evidence="1" type="ORF">RRG08_016243</name>
</gene>
<organism evidence="1 2">
    <name type="scientific">Elysia crispata</name>
    <name type="common">lettuce slug</name>
    <dbReference type="NCBI Taxonomy" id="231223"/>
    <lineage>
        <taxon>Eukaryota</taxon>
        <taxon>Metazoa</taxon>
        <taxon>Spiralia</taxon>
        <taxon>Lophotrochozoa</taxon>
        <taxon>Mollusca</taxon>
        <taxon>Gastropoda</taxon>
        <taxon>Heterobranchia</taxon>
        <taxon>Euthyneura</taxon>
        <taxon>Panpulmonata</taxon>
        <taxon>Sacoglossa</taxon>
        <taxon>Placobranchoidea</taxon>
        <taxon>Plakobranchidae</taxon>
        <taxon>Elysia</taxon>
    </lineage>
</organism>
<sequence length="126" mass="13577">MPLHTFSDSMSNRTHALTAVLTMSSCANFRETRTCRKVTAVVQTPQESLDLSAVNTGEADGPSQLDRGSVGAAVKRDVAKYKGSPGAAQLGDVFSSVAHRHTAASLPVHRSHRPAMFGFEYLLELY</sequence>
<evidence type="ECO:0000313" key="1">
    <source>
        <dbReference type="EMBL" id="KAK3770241.1"/>
    </source>
</evidence>
<dbReference type="AlphaFoldDB" id="A0AAE0ZJT8"/>
<accession>A0AAE0ZJT8</accession>
<evidence type="ECO:0000313" key="2">
    <source>
        <dbReference type="Proteomes" id="UP001283361"/>
    </source>
</evidence>
<dbReference type="EMBL" id="JAWDGP010003860">
    <property type="protein sequence ID" value="KAK3770241.1"/>
    <property type="molecule type" value="Genomic_DNA"/>
</dbReference>
<dbReference type="Proteomes" id="UP001283361">
    <property type="component" value="Unassembled WGS sequence"/>
</dbReference>
<proteinExistence type="predicted"/>
<keyword evidence="2" id="KW-1185">Reference proteome</keyword>
<name>A0AAE0ZJT8_9GAST</name>